<dbReference type="InterPro" id="IPR036873">
    <property type="entry name" value="Rhodanese-like_dom_sf"/>
</dbReference>
<dbReference type="InterPro" id="IPR001279">
    <property type="entry name" value="Metallo-B-lactamas"/>
</dbReference>
<sequence length="446" mass="46346">MEIISFRTPGLGDQSYLLTHEGRGVLVDPQRDIDRFVAKAAERDVELRFVLETHLHNDYVSGGEQAALATGAQLVLPAAAAAAYPHTPAFHMEDIPGGRGLSIRPIHTPGHTPEHTSYLVLVDGEPVAVFSGGSLLVSSAGRPDLLGPERARTLARLQHGSLHRLAGLPGGVELLPTHGEGSFCTSTGAGRYTSTIAEEVAGNPLLAIGDAEDFADELLAAPMPIPAFYPYMGPANTMGVPPMPPLGVPTLSVADLADQPEGTRVVDIRPRARQAGGLLPGAVGIELDTDFGSWAGWLLPYRAPLVLVADPGQDVAEAVTQLARIGIDTVRGVVTDPGPAADQTFELLDLPAFAARLAQPGAQLLDVRMPGEHAAAALPGAVHRFLADLAVHGVPAELDASRPVLVACGSGRRASIAAGLLLAAGYRPVVLTGAGVTDLLRHPAAD</sequence>
<dbReference type="SUPFAM" id="SSF56281">
    <property type="entry name" value="Metallo-hydrolase/oxidoreductase"/>
    <property type="match status" value="1"/>
</dbReference>
<feature type="domain" description="Rhodanese" evidence="2">
    <location>
        <begin position="358"/>
        <end position="439"/>
    </location>
</feature>
<dbReference type="Gene3D" id="3.40.250.10">
    <property type="entry name" value="Rhodanese-like domain"/>
    <property type="match status" value="2"/>
</dbReference>
<feature type="domain" description="Rhodanese" evidence="2">
    <location>
        <begin position="259"/>
        <end position="342"/>
    </location>
</feature>
<dbReference type="AlphaFoldDB" id="A0A1I3HW13"/>
<dbReference type="GeneID" id="96296815"/>
<keyword evidence="1" id="KW-0479">Metal-binding</keyword>
<keyword evidence="4" id="KW-1185">Reference proteome</keyword>
<keyword evidence="3" id="KW-0808">Transferase</keyword>
<dbReference type="SMART" id="SM00450">
    <property type="entry name" value="RHOD"/>
    <property type="match status" value="2"/>
</dbReference>
<dbReference type="GO" id="GO:0016740">
    <property type="term" value="F:transferase activity"/>
    <property type="evidence" value="ECO:0007669"/>
    <property type="project" value="UniProtKB-KW"/>
</dbReference>
<dbReference type="GO" id="GO:0050313">
    <property type="term" value="F:sulfur dioxygenase activity"/>
    <property type="evidence" value="ECO:0007669"/>
    <property type="project" value="InterPro"/>
</dbReference>
<reference evidence="4" key="1">
    <citation type="submission" date="2016-10" db="EMBL/GenBank/DDBJ databases">
        <authorList>
            <person name="Varghese N."/>
            <person name="Submissions S."/>
        </authorList>
    </citation>
    <scope>NUCLEOTIDE SEQUENCE [LARGE SCALE GENOMIC DNA]</scope>
    <source>
        <strain evidence="4">CGMCC 4.2126</strain>
    </source>
</reference>
<dbReference type="Proteomes" id="UP000199111">
    <property type="component" value="Unassembled WGS sequence"/>
</dbReference>
<dbReference type="CDD" id="cd00158">
    <property type="entry name" value="RHOD"/>
    <property type="match status" value="2"/>
</dbReference>
<name>A0A1I3HW13_9ACTN</name>
<organism evidence="3 4">
    <name type="scientific">Streptosporangium canum</name>
    <dbReference type="NCBI Taxonomy" id="324952"/>
    <lineage>
        <taxon>Bacteria</taxon>
        <taxon>Bacillati</taxon>
        <taxon>Actinomycetota</taxon>
        <taxon>Actinomycetes</taxon>
        <taxon>Streptosporangiales</taxon>
        <taxon>Streptosporangiaceae</taxon>
        <taxon>Streptosporangium</taxon>
    </lineage>
</organism>
<protein>
    <submittedName>
        <fullName evidence="3">Rhodanese-related sulfurtransferase</fullName>
    </submittedName>
</protein>
<accession>A0A1I3HW13</accession>
<evidence type="ECO:0000313" key="4">
    <source>
        <dbReference type="Proteomes" id="UP000199111"/>
    </source>
</evidence>
<dbReference type="GO" id="GO:0070813">
    <property type="term" value="P:hydrogen sulfide metabolic process"/>
    <property type="evidence" value="ECO:0007669"/>
    <property type="project" value="TreeGrafter"/>
</dbReference>
<dbReference type="EMBL" id="FOQY01000003">
    <property type="protein sequence ID" value="SFI39948.1"/>
    <property type="molecule type" value="Genomic_DNA"/>
</dbReference>
<dbReference type="PROSITE" id="PS50206">
    <property type="entry name" value="RHODANESE_3"/>
    <property type="match status" value="2"/>
</dbReference>
<dbReference type="Pfam" id="PF00581">
    <property type="entry name" value="Rhodanese"/>
    <property type="match status" value="1"/>
</dbReference>
<dbReference type="SMART" id="SM00849">
    <property type="entry name" value="Lactamase_B"/>
    <property type="match status" value="1"/>
</dbReference>
<evidence type="ECO:0000313" key="3">
    <source>
        <dbReference type="EMBL" id="SFI39948.1"/>
    </source>
</evidence>
<dbReference type="RefSeq" id="WP_093885818.1">
    <property type="nucleotide sequence ID" value="NZ_FOQY01000003.1"/>
</dbReference>
<dbReference type="GO" id="GO:0046872">
    <property type="term" value="F:metal ion binding"/>
    <property type="evidence" value="ECO:0007669"/>
    <property type="project" value="UniProtKB-KW"/>
</dbReference>
<dbReference type="CDD" id="cd07724">
    <property type="entry name" value="POD-like_MBL-fold"/>
    <property type="match status" value="1"/>
</dbReference>
<proteinExistence type="predicted"/>
<dbReference type="PANTHER" id="PTHR43084:SF1">
    <property type="entry name" value="PERSULFIDE DIOXYGENASE ETHE1, MITOCHONDRIAL"/>
    <property type="match status" value="1"/>
</dbReference>
<dbReference type="SUPFAM" id="SSF52821">
    <property type="entry name" value="Rhodanese/Cell cycle control phosphatase"/>
    <property type="match status" value="2"/>
</dbReference>
<dbReference type="PANTHER" id="PTHR43084">
    <property type="entry name" value="PERSULFIDE DIOXYGENASE ETHE1"/>
    <property type="match status" value="1"/>
</dbReference>
<gene>
    <name evidence="3" type="ORF">SAMN05216275_10339</name>
</gene>
<dbReference type="Gene3D" id="3.60.15.10">
    <property type="entry name" value="Ribonuclease Z/Hydroxyacylglutathione hydrolase-like"/>
    <property type="match status" value="1"/>
</dbReference>
<evidence type="ECO:0000259" key="2">
    <source>
        <dbReference type="PROSITE" id="PS50206"/>
    </source>
</evidence>
<dbReference type="InterPro" id="IPR001763">
    <property type="entry name" value="Rhodanese-like_dom"/>
</dbReference>
<dbReference type="InterPro" id="IPR051682">
    <property type="entry name" value="Mito_Persulfide_Diox"/>
</dbReference>
<dbReference type="GO" id="GO:0006749">
    <property type="term" value="P:glutathione metabolic process"/>
    <property type="evidence" value="ECO:0007669"/>
    <property type="project" value="InterPro"/>
</dbReference>
<evidence type="ECO:0000256" key="1">
    <source>
        <dbReference type="ARBA" id="ARBA00022723"/>
    </source>
</evidence>
<dbReference type="InterPro" id="IPR036866">
    <property type="entry name" value="RibonucZ/Hydroxyglut_hydro"/>
</dbReference>
<dbReference type="InterPro" id="IPR044528">
    <property type="entry name" value="POD-like_MBL-fold"/>
</dbReference>
<dbReference type="Pfam" id="PF00753">
    <property type="entry name" value="Lactamase_B"/>
    <property type="match status" value="1"/>
</dbReference>